<keyword evidence="1" id="KW-0812">Transmembrane</keyword>
<reference evidence="2" key="1">
    <citation type="submission" date="2022-08" db="EMBL/GenBank/DDBJ databases">
        <authorList>
            <consortium name="DOE Joint Genome Institute"/>
            <person name="Min B."/>
            <person name="Riley R."/>
            <person name="Sierra-Patev S."/>
            <person name="Naranjo-Ortiz M."/>
            <person name="Looney B."/>
            <person name="Konkel Z."/>
            <person name="Slot J.C."/>
            <person name="Sakamoto Y."/>
            <person name="Steenwyk J.L."/>
            <person name="Rokas A."/>
            <person name="Carro J."/>
            <person name="Camarero S."/>
            <person name="Ferreira P."/>
            <person name="Molpeceres G."/>
            <person name="Ruiz-Duenas F.J."/>
            <person name="Serrano A."/>
            <person name="Henrissat B."/>
            <person name="Drula E."/>
            <person name="Hughes K.W."/>
            <person name="Mata J.L."/>
            <person name="Ishikawa N.K."/>
            <person name="Vargas-Isla R."/>
            <person name="Ushijima S."/>
            <person name="Smith C.A."/>
            <person name="Ahrendt S."/>
            <person name="Andreopoulos W."/>
            <person name="He G."/>
            <person name="Labutti K."/>
            <person name="Lipzen A."/>
            <person name="Ng V."/>
            <person name="Sandor L."/>
            <person name="Barry K."/>
            <person name="Martinez A.T."/>
            <person name="Xiao Y."/>
            <person name="Gibbons J.G."/>
            <person name="Terashima K."/>
            <person name="Hibbett D.S."/>
            <person name="Grigoriev I.V."/>
        </authorList>
    </citation>
    <scope>NUCLEOTIDE SEQUENCE</scope>
    <source>
        <strain evidence="2">TFB9207</strain>
    </source>
</reference>
<evidence type="ECO:0000313" key="2">
    <source>
        <dbReference type="EMBL" id="KAJ3837327.1"/>
    </source>
</evidence>
<keyword evidence="3" id="KW-1185">Reference proteome</keyword>
<comment type="caution">
    <text evidence="2">The sequence shown here is derived from an EMBL/GenBank/DDBJ whole genome shotgun (WGS) entry which is preliminary data.</text>
</comment>
<proteinExistence type="predicted"/>
<dbReference type="EMBL" id="MU806254">
    <property type="protein sequence ID" value="KAJ3837327.1"/>
    <property type="molecule type" value="Genomic_DNA"/>
</dbReference>
<organism evidence="2 3">
    <name type="scientific">Lentinula raphanica</name>
    <dbReference type="NCBI Taxonomy" id="153919"/>
    <lineage>
        <taxon>Eukaryota</taxon>
        <taxon>Fungi</taxon>
        <taxon>Dikarya</taxon>
        <taxon>Basidiomycota</taxon>
        <taxon>Agaricomycotina</taxon>
        <taxon>Agaricomycetes</taxon>
        <taxon>Agaricomycetidae</taxon>
        <taxon>Agaricales</taxon>
        <taxon>Marasmiineae</taxon>
        <taxon>Omphalotaceae</taxon>
        <taxon>Lentinula</taxon>
    </lineage>
</organism>
<feature type="transmembrane region" description="Helical" evidence="1">
    <location>
        <begin position="177"/>
        <end position="199"/>
    </location>
</feature>
<accession>A0AA38UCQ0</accession>
<evidence type="ECO:0000313" key="3">
    <source>
        <dbReference type="Proteomes" id="UP001163846"/>
    </source>
</evidence>
<keyword evidence="1" id="KW-1133">Transmembrane helix</keyword>
<evidence type="ECO:0000256" key="1">
    <source>
        <dbReference type="SAM" id="Phobius"/>
    </source>
</evidence>
<dbReference type="AlphaFoldDB" id="A0AA38UCQ0"/>
<gene>
    <name evidence="2" type="ORF">F5878DRAFT_221691</name>
</gene>
<name>A0AA38UCQ0_9AGAR</name>
<keyword evidence="1" id="KW-0472">Membrane</keyword>
<protein>
    <submittedName>
        <fullName evidence="2">Uncharacterized protein</fullName>
    </submittedName>
</protein>
<sequence>MNMQAQSPEASLRPWSPLRCHQSYRRLLCHPRFKALPIRFSTEFSIVVVEVFDMFDVVIAFDVLVEIFGVSESFDSSNSFDVLGELDSPVSLGALGSLDVLDTPHASFSSSVFHGFSSFISSFICCNSFDGLALLDSIESLEAVGVLNTSSVFDEVNSFDSVDSFDPVETTLTTPNAYIFGSLFFPTFTTLSANVIFPRIIGYLGSGRSRCLRYCLLSSSVILVVIIFETTSF</sequence>
<dbReference type="Proteomes" id="UP001163846">
    <property type="component" value="Unassembled WGS sequence"/>
</dbReference>
<feature type="transmembrane region" description="Helical" evidence="1">
    <location>
        <begin position="211"/>
        <end position="228"/>
    </location>
</feature>